<evidence type="ECO:0000313" key="3">
    <source>
        <dbReference type="WBParaSite" id="nRc.2.0.1.t30062-RA"/>
    </source>
</evidence>
<sequence>MQTQVDIVPKMVGSQSPTDLDPDPDLKKFQKSDPGRIPKSSLTELQPLQNVATVAPSPSTSSLPHSSSAATGLHTAASIICGGVIETFERLTTMSSAAATGDHNWADIEQFLLEENIKASSSVSPNNNDLTSPTADFPTSTTPLLHYNDNNLQYFELKKNTNGQKREELRSLDCSDVKNRCIIRVIKLKIVEIFWRFAPEIWLFNNQIRRFRGGKCKKFLTLRAESMNTYNIIYSYYLTRARTSSFRT</sequence>
<dbReference type="WBParaSite" id="nRc.2.0.1.t30062-RA">
    <property type="protein sequence ID" value="nRc.2.0.1.t30062-RA"/>
    <property type="gene ID" value="nRc.2.0.1.g30062"/>
</dbReference>
<protein>
    <submittedName>
        <fullName evidence="3">Uncharacterized protein</fullName>
    </submittedName>
</protein>
<feature type="compositionally biased region" description="Basic and acidic residues" evidence="1">
    <location>
        <begin position="24"/>
        <end position="36"/>
    </location>
</feature>
<evidence type="ECO:0000313" key="2">
    <source>
        <dbReference type="Proteomes" id="UP000887565"/>
    </source>
</evidence>
<keyword evidence="2" id="KW-1185">Reference proteome</keyword>
<name>A0A915JWF3_ROMCU</name>
<dbReference type="Proteomes" id="UP000887565">
    <property type="component" value="Unplaced"/>
</dbReference>
<feature type="region of interest" description="Disordered" evidence="1">
    <location>
        <begin position="1"/>
        <end position="43"/>
    </location>
</feature>
<reference evidence="3" key="1">
    <citation type="submission" date="2022-11" db="UniProtKB">
        <authorList>
            <consortium name="WormBaseParasite"/>
        </authorList>
    </citation>
    <scope>IDENTIFICATION</scope>
</reference>
<evidence type="ECO:0000256" key="1">
    <source>
        <dbReference type="SAM" id="MobiDB-lite"/>
    </source>
</evidence>
<dbReference type="AlphaFoldDB" id="A0A915JWF3"/>
<organism evidence="2 3">
    <name type="scientific">Romanomermis culicivorax</name>
    <name type="common">Nematode worm</name>
    <dbReference type="NCBI Taxonomy" id="13658"/>
    <lineage>
        <taxon>Eukaryota</taxon>
        <taxon>Metazoa</taxon>
        <taxon>Ecdysozoa</taxon>
        <taxon>Nematoda</taxon>
        <taxon>Enoplea</taxon>
        <taxon>Dorylaimia</taxon>
        <taxon>Mermithida</taxon>
        <taxon>Mermithoidea</taxon>
        <taxon>Mermithidae</taxon>
        <taxon>Romanomermis</taxon>
    </lineage>
</organism>
<proteinExistence type="predicted"/>
<accession>A0A915JWF3</accession>